<dbReference type="InterPro" id="IPR003660">
    <property type="entry name" value="HAMP_dom"/>
</dbReference>
<dbReference type="Pfam" id="PF00512">
    <property type="entry name" value="HisKA"/>
    <property type="match status" value="1"/>
</dbReference>
<dbReference type="PRINTS" id="PR00344">
    <property type="entry name" value="BCTRLSENSOR"/>
</dbReference>
<dbReference type="PROSITE" id="PS50109">
    <property type="entry name" value="HIS_KIN"/>
    <property type="match status" value="1"/>
</dbReference>
<dbReference type="RefSeq" id="WP_376814092.1">
    <property type="nucleotide sequence ID" value="NZ_JBHSDY010000010.1"/>
</dbReference>
<dbReference type="PROSITE" id="PS50885">
    <property type="entry name" value="HAMP"/>
    <property type="match status" value="1"/>
</dbReference>
<keyword evidence="9" id="KW-0902">Two-component regulatory system</keyword>
<comment type="caution">
    <text evidence="14">The sequence shown here is derived from an EMBL/GenBank/DDBJ whole genome shotgun (WGS) entry which is preliminary data.</text>
</comment>
<protein>
    <recommendedName>
        <fullName evidence="3">histidine kinase</fullName>
        <ecNumber evidence="3">2.7.13.3</ecNumber>
    </recommendedName>
</protein>
<keyword evidence="8 11" id="KW-1133">Transmembrane helix</keyword>
<dbReference type="InterPro" id="IPR013727">
    <property type="entry name" value="2CSK_N"/>
</dbReference>
<dbReference type="CDD" id="cd00075">
    <property type="entry name" value="HATPase"/>
    <property type="match status" value="1"/>
</dbReference>
<evidence type="ECO:0000256" key="9">
    <source>
        <dbReference type="ARBA" id="ARBA00023012"/>
    </source>
</evidence>
<dbReference type="InterPro" id="IPR004358">
    <property type="entry name" value="Sig_transdc_His_kin-like_C"/>
</dbReference>
<keyword evidence="6 11" id="KW-0812">Transmembrane</keyword>
<dbReference type="Pfam" id="PF02518">
    <property type="entry name" value="HATPase_c"/>
    <property type="match status" value="1"/>
</dbReference>
<dbReference type="InterPro" id="IPR036890">
    <property type="entry name" value="HATPase_C_sf"/>
</dbReference>
<dbReference type="CDD" id="cd00082">
    <property type="entry name" value="HisKA"/>
    <property type="match status" value="1"/>
</dbReference>
<name>A0ABV8S315_9BURK</name>
<dbReference type="GO" id="GO:0004673">
    <property type="term" value="F:protein histidine kinase activity"/>
    <property type="evidence" value="ECO:0007669"/>
    <property type="project" value="UniProtKB-EC"/>
</dbReference>
<evidence type="ECO:0000256" key="8">
    <source>
        <dbReference type="ARBA" id="ARBA00022989"/>
    </source>
</evidence>
<reference evidence="15" key="1">
    <citation type="journal article" date="2019" name="Int. J. Syst. Evol. Microbiol.">
        <title>The Global Catalogue of Microorganisms (GCM) 10K type strain sequencing project: providing services to taxonomists for standard genome sequencing and annotation.</title>
        <authorList>
            <consortium name="The Broad Institute Genomics Platform"/>
            <consortium name="The Broad Institute Genome Sequencing Center for Infectious Disease"/>
            <person name="Wu L."/>
            <person name="Ma J."/>
        </authorList>
    </citation>
    <scope>NUCLEOTIDE SEQUENCE [LARGE SCALE GENOMIC DNA]</scope>
    <source>
        <strain evidence="15">CGMCC 1.19029</strain>
    </source>
</reference>
<dbReference type="SMART" id="SM00387">
    <property type="entry name" value="HATPase_c"/>
    <property type="match status" value="1"/>
</dbReference>
<evidence type="ECO:0000256" key="7">
    <source>
        <dbReference type="ARBA" id="ARBA00022777"/>
    </source>
</evidence>
<dbReference type="PANTHER" id="PTHR45436:SF1">
    <property type="entry name" value="SENSOR PROTEIN QSEC"/>
    <property type="match status" value="1"/>
</dbReference>
<evidence type="ECO:0000256" key="6">
    <source>
        <dbReference type="ARBA" id="ARBA00022692"/>
    </source>
</evidence>
<proteinExistence type="predicted"/>
<feature type="transmembrane region" description="Helical" evidence="11">
    <location>
        <begin position="6"/>
        <end position="28"/>
    </location>
</feature>
<evidence type="ECO:0000256" key="2">
    <source>
        <dbReference type="ARBA" id="ARBA00004370"/>
    </source>
</evidence>
<evidence type="ECO:0000313" key="14">
    <source>
        <dbReference type="EMBL" id="MFC4299567.1"/>
    </source>
</evidence>
<dbReference type="SUPFAM" id="SSF55874">
    <property type="entry name" value="ATPase domain of HSP90 chaperone/DNA topoisomerase II/histidine kinase"/>
    <property type="match status" value="1"/>
</dbReference>
<feature type="domain" description="HAMP" evidence="13">
    <location>
        <begin position="185"/>
        <end position="237"/>
    </location>
</feature>
<organism evidence="14 15">
    <name type="scientific">Castellaniella hirudinis</name>
    <dbReference type="NCBI Taxonomy" id="1144617"/>
    <lineage>
        <taxon>Bacteria</taxon>
        <taxon>Pseudomonadati</taxon>
        <taxon>Pseudomonadota</taxon>
        <taxon>Betaproteobacteria</taxon>
        <taxon>Burkholderiales</taxon>
        <taxon>Alcaligenaceae</taxon>
        <taxon>Castellaniella</taxon>
    </lineage>
</organism>
<feature type="domain" description="Histidine kinase" evidence="12">
    <location>
        <begin position="245"/>
        <end position="460"/>
    </location>
</feature>
<evidence type="ECO:0000313" key="15">
    <source>
        <dbReference type="Proteomes" id="UP001595756"/>
    </source>
</evidence>
<keyword evidence="4" id="KW-0597">Phosphoprotein</keyword>
<keyword evidence="7 14" id="KW-0418">Kinase</keyword>
<gene>
    <name evidence="14" type="ORF">ACFO0J_16105</name>
</gene>
<comment type="subcellular location">
    <subcellularLocation>
        <location evidence="2">Membrane</location>
    </subcellularLocation>
</comment>
<evidence type="ECO:0000256" key="4">
    <source>
        <dbReference type="ARBA" id="ARBA00022553"/>
    </source>
</evidence>
<dbReference type="InterPro" id="IPR005467">
    <property type="entry name" value="His_kinase_dom"/>
</dbReference>
<dbReference type="PANTHER" id="PTHR45436">
    <property type="entry name" value="SENSOR HISTIDINE KINASE YKOH"/>
    <property type="match status" value="1"/>
</dbReference>
<dbReference type="InterPro" id="IPR050428">
    <property type="entry name" value="TCS_sensor_his_kinase"/>
</dbReference>
<keyword evidence="15" id="KW-1185">Reference proteome</keyword>
<dbReference type="Gene3D" id="3.30.565.10">
    <property type="entry name" value="Histidine kinase-like ATPase, C-terminal domain"/>
    <property type="match status" value="1"/>
</dbReference>
<dbReference type="Proteomes" id="UP001595756">
    <property type="component" value="Unassembled WGS sequence"/>
</dbReference>
<evidence type="ECO:0000256" key="3">
    <source>
        <dbReference type="ARBA" id="ARBA00012438"/>
    </source>
</evidence>
<dbReference type="Gene3D" id="1.10.287.130">
    <property type="match status" value="1"/>
</dbReference>
<evidence type="ECO:0000256" key="5">
    <source>
        <dbReference type="ARBA" id="ARBA00022679"/>
    </source>
</evidence>
<keyword evidence="10 11" id="KW-0472">Membrane</keyword>
<dbReference type="InterPro" id="IPR036097">
    <property type="entry name" value="HisK_dim/P_sf"/>
</dbReference>
<evidence type="ECO:0000256" key="1">
    <source>
        <dbReference type="ARBA" id="ARBA00000085"/>
    </source>
</evidence>
<evidence type="ECO:0000256" key="11">
    <source>
        <dbReference type="SAM" id="Phobius"/>
    </source>
</evidence>
<sequence length="462" mass="50462">MNSLRVRLALWVLLPLAVALSLSMWFTYRNSLRDAQARQDHRLWTSAEVIAAHIQWDDHRLEASIPPVALELLASPYHDLVYFSVLTEDGRLLAGWPDLAPAADSESAPIRPQTGRDAVYRGRRIRLLGTSRSLFDSGRSSRVEILVGQTGVELAADARSRWWPNALREGGILLLVMILMLLGLRRELRPLAALRNAIWSRDHADLQPIRLNDLPQELRPVVDTINQYAARLQRQIDSRRRFIEDAAHQLRTPMALLSTQLHYASSLADTPELRRAMAALVQSRRDITQLVNQLLSLSQAENLQANPGARALIALDPLVHEVLESLAPLAAGRNVELGMGPSDAGLALHTHQPAVRAILFNLLDNAIRYTPPGGTATVSLTRHGEQGVTLAVEDTGPGIPPELRSRVFERFNRGNTQVSGGTGLGLAIVREAALACGGRVSLHGAPGGGLRVQVDFDGGAAG</sequence>
<evidence type="ECO:0000259" key="13">
    <source>
        <dbReference type="PROSITE" id="PS50885"/>
    </source>
</evidence>
<comment type="catalytic activity">
    <reaction evidence="1">
        <text>ATP + protein L-histidine = ADP + protein N-phospho-L-histidine.</text>
        <dbReference type="EC" id="2.7.13.3"/>
    </reaction>
</comment>
<dbReference type="InterPro" id="IPR003661">
    <property type="entry name" value="HisK_dim/P_dom"/>
</dbReference>
<dbReference type="SMART" id="SM00388">
    <property type="entry name" value="HisKA"/>
    <property type="match status" value="1"/>
</dbReference>
<dbReference type="Pfam" id="PF08521">
    <property type="entry name" value="2CSK_N"/>
    <property type="match status" value="1"/>
</dbReference>
<evidence type="ECO:0000259" key="12">
    <source>
        <dbReference type="PROSITE" id="PS50109"/>
    </source>
</evidence>
<dbReference type="SUPFAM" id="SSF47384">
    <property type="entry name" value="Homodimeric domain of signal transducing histidine kinase"/>
    <property type="match status" value="1"/>
</dbReference>
<evidence type="ECO:0000256" key="10">
    <source>
        <dbReference type="ARBA" id="ARBA00023136"/>
    </source>
</evidence>
<dbReference type="EMBL" id="JBHSDY010000010">
    <property type="protein sequence ID" value="MFC4299567.1"/>
    <property type="molecule type" value="Genomic_DNA"/>
</dbReference>
<keyword evidence="5 14" id="KW-0808">Transferase</keyword>
<dbReference type="EC" id="2.7.13.3" evidence="3"/>
<accession>A0ABV8S315</accession>
<dbReference type="InterPro" id="IPR003594">
    <property type="entry name" value="HATPase_dom"/>
</dbReference>